<evidence type="ECO:0000259" key="2">
    <source>
        <dbReference type="Pfam" id="PF09851"/>
    </source>
</evidence>
<proteinExistence type="predicted"/>
<keyword evidence="1" id="KW-1133">Transmembrane helix</keyword>
<dbReference type="Pfam" id="PF09851">
    <property type="entry name" value="SHOCT"/>
    <property type="match status" value="1"/>
</dbReference>
<protein>
    <submittedName>
        <fullName evidence="3">SHOCT domain-containing protein</fullName>
    </submittedName>
</protein>
<comment type="caution">
    <text evidence="3">The sequence shown here is derived from an EMBL/GenBank/DDBJ whole genome shotgun (WGS) entry which is preliminary data.</text>
</comment>
<name>A0A4Q2SIM8_9ACTN</name>
<keyword evidence="4" id="KW-1185">Reference proteome</keyword>
<organism evidence="3 4">
    <name type="scientific">Nocardioides zhouii</name>
    <dbReference type="NCBI Taxonomy" id="1168729"/>
    <lineage>
        <taxon>Bacteria</taxon>
        <taxon>Bacillati</taxon>
        <taxon>Actinomycetota</taxon>
        <taxon>Actinomycetes</taxon>
        <taxon>Propionibacteriales</taxon>
        <taxon>Nocardioidaceae</taxon>
        <taxon>Nocardioides</taxon>
    </lineage>
</organism>
<dbReference type="OrthoDB" id="3748887at2"/>
<dbReference type="AlphaFoldDB" id="A0A4Q2SIM8"/>
<evidence type="ECO:0000256" key="1">
    <source>
        <dbReference type="SAM" id="Phobius"/>
    </source>
</evidence>
<keyword evidence="1" id="KW-0812">Transmembrane</keyword>
<evidence type="ECO:0000313" key="4">
    <source>
        <dbReference type="Proteomes" id="UP000291101"/>
    </source>
</evidence>
<reference evidence="3 4" key="1">
    <citation type="submission" date="2019-01" db="EMBL/GenBank/DDBJ databases">
        <title>Novel species of Nocardioides.</title>
        <authorList>
            <person name="Liu Q."/>
            <person name="X Y.-H."/>
        </authorList>
    </citation>
    <scope>NUCLEOTIDE SEQUENCE [LARGE SCALE GENOMIC DNA]</scope>
    <source>
        <strain evidence="3 4">HLT2-9</strain>
    </source>
</reference>
<dbReference type="Proteomes" id="UP000291101">
    <property type="component" value="Unassembled WGS sequence"/>
</dbReference>
<dbReference type="InterPro" id="IPR018649">
    <property type="entry name" value="SHOCT"/>
</dbReference>
<feature type="transmembrane region" description="Helical" evidence="1">
    <location>
        <begin position="15"/>
        <end position="37"/>
    </location>
</feature>
<accession>A0A4Q2SIM8</accession>
<keyword evidence="1" id="KW-0472">Membrane</keyword>
<dbReference type="EMBL" id="SDWV01000034">
    <property type="protein sequence ID" value="RYC03814.1"/>
    <property type="molecule type" value="Genomic_DNA"/>
</dbReference>
<sequence>MMGWYNNGGMDTGNWIAMILMMSLFWGAVIFAGIMIFRGTTNSRGDRNSAPTNQTAHRDPMDILNERFARGELENEEYEARKAVLLGTKR</sequence>
<evidence type="ECO:0000313" key="3">
    <source>
        <dbReference type="EMBL" id="RYC03814.1"/>
    </source>
</evidence>
<gene>
    <name evidence="3" type="ORF">EUA94_21435</name>
</gene>
<feature type="domain" description="SHOCT" evidence="2">
    <location>
        <begin position="59"/>
        <end position="86"/>
    </location>
</feature>